<dbReference type="Pfam" id="PF00270">
    <property type="entry name" value="DEAD"/>
    <property type="match status" value="1"/>
</dbReference>
<evidence type="ECO:0000313" key="15">
    <source>
        <dbReference type="Proteomes" id="UP001209570"/>
    </source>
</evidence>
<keyword evidence="15" id="KW-1185">Reference proteome</keyword>
<feature type="compositionally biased region" description="Low complexity" evidence="11">
    <location>
        <begin position="377"/>
        <end position="391"/>
    </location>
</feature>
<feature type="region of interest" description="Disordered" evidence="11">
    <location>
        <begin position="158"/>
        <end position="352"/>
    </location>
</feature>
<dbReference type="InterPro" id="IPR014001">
    <property type="entry name" value="Helicase_ATP-bd"/>
</dbReference>
<evidence type="ECO:0000256" key="5">
    <source>
        <dbReference type="ARBA" id="ARBA00022801"/>
    </source>
</evidence>
<keyword evidence="6" id="KW-0347">Helicase</keyword>
<dbReference type="GO" id="GO:0003723">
    <property type="term" value="F:RNA binding"/>
    <property type="evidence" value="ECO:0007669"/>
    <property type="project" value="UniProtKB-KW"/>
</dbReference>
<keyword evidence="7" id="KW-0067">ATP-binding</keyword>
<dbReference type="Pfam" id="PF04408">
    <property type="entry name" value="WHD_HA2"/>
    <property type="match status" value="1"/>
</dbReference>
<evidence type="ECO:0000256" key="6">
    <source>
        <dbReference type="ARBA" id="ARBA00022806"/>
    </source>
</evidence>
<evidence type="ECO:0000256" key="3">
    <source>
        <dbReference type="ARBA" id="ARBA00012552"/>
    </source>
</evidence>
<dbReference type="SUPFAM" id="SSF52540">
    <property type="entry name" value="P-loop containing nucleoside triphosphate hydrolases"/>
    <property type="match status" value="1"/>
</dbReference>
<feature type="compositionally biased region" description="Acidic residues" evidence="11">
    <location>
        <begin position="812"/>
        <end position="827"/>
    </location>
</feature>
<dbReference type="SMART" id="SM00847">
    <property type="entry name" value="HA2"/>
    <property type="match status" value="1"/>
</dbReference>
<feature type="domain" description="Helicase ATP-binding" evidence="12">
    <location>
        <begin position="456"/>
        <end position="655"/>
    </location>
</feature>
<dbReference type="InterPro" id="IPR001650">
    <property type="entry name" value="Helicase_C-like"/>
</dbReference>
<feature type="domain" description="Helicase C-terminal" evidence="13">
    <location>
        <begin position="782"/>
        <end position="962"/>
    </location>
</feature>
<feature type="region of interest" description="Disordered" evidence="11">
    <location>
        <begin position="1052"/>
        <end position="1087"/>
    </location>
</feature>
<keyword evidence="4" id="KW-0547">Nucleotide-binding</keyword>
<dbReference type="Pfam" id="PF23362">
    <property type="entry name" value="DHX37_C"/>
    <property type="match status" value="1"/>
</dbReference>
<dbReference type="Pfam" id="PF00271">
    <property type="entry name" value="Helicase_C"/>
    <property type="match status" value="1"/>
</dbReference>
<dbReference type="FunFam" id="3.40.50.300:FF:000637">
    <property type="entry name" value="ATP-dependent RNA helicase DHX37/DHR1"/>
    <property type="match status" value="1"/>
</dbReference>
<feature type="region of interest" description="Disordered" evidence="11">
    <location>
        <begin position="1"/>
        <end position="73"/>
    </location>
</feature>
<feature type="compositionally biased region" description="Low complexity" evidence="11">
    <location>
        <begin position="302"/>
        <end position="335"/>
    </location>
</feature>
<dbReference type="PROSITE" id="PS51194">
    <property type="entry name" value="HELICASE_CTER"/>
    <property type="match status" value="1"/>
</dbReference>
<accession>A0AAD5LIN7</accession>
<dbReference type="GO" id="GO:0003724">
    <property type="term" value="F:RNA helicase activity"/>
    <property type="evidence" value="ECO:0007669"/>
    <property type="project" value="UniProtKB-EC"/>
</dbReference>
<feature type="compositionally biased region" description="Low complexity" evidence="11">
    <location>
        <begin position="244"/>
        <end position="268"/>
    </location>
</feature>
<dbReference type="GO" id="GO:0016787">
    <property type="term" value="F:hydrolase activity"/>
    <property type="evidence" value="ECO:0007669"/>
    <property type="project" value="UniProtKB-KW"/>
</dbReference>
<feature type="compositionally biased region" description="Low complexity" evidence="11">
    <location>
        <begin position="29"/>
        <end position="42"/>
    </location>
</feature>
<dbReference type="SMART" id="SM00382">
    <property type="entry name" value="AAA"/>
    <property type="match status" value="1"/>
</dbReference>
<dbReference type="GO" id="GO:0000462">
    <property type="term" value="P:maturation of SSU-rRNA from tricistronic rRNA transcript (SSU-rRNA, 5.8S rRNA, LSU-rRNA)"/>
    <property type="evidence" value="ECO:0007669"/>
    <property type="project" value="TreeGrafter"/>
</dbReference>
<dbReference type="Gene3D" id="3.40.50.300">
    <property type="entry name" value="P-loop containing nucleotide triphosphate hydrolases"/>
    <property type="match status" value="3"/>
</dbReference>
<dbReference type="InterPro" id="IPR027417">
    <property type="entry name" value="P-loop_NTPase"/>
</dbReference>
<dbReference type="PANTHER" id="PTHR18934:SF99">
    <property type="entry name" value="ATP-DEPENDENT RNA HELICASE DHX37-RELATED"/>
    <property type="match status" value="1"/>
</dbReference>
<gene>
    <name evidence="14" type="ORF">P43SY_002915</name>
</gene>
<feature type="compositionally biased region" description="Acidic residues" evidence="11">
    <location>
        <begin position="43"/>
        <end position="60"/>
    </location>
</feature>
<evidence type="ECO:0000256" key="9">
    <source>
        <dbReference type="ARBA" id="ARBA00023242"/>
    </source>
</evidence>
<proteinExistence type="inferred from homology"/>
<dbReference type="PANTHER" id="PTHR18934">
    <property type="entry name" value="ATP-DEPENDENT RNA HELICASE"/>
    <property type="match status" value="1"/>
</dbReference>
<evidence type="ECO:0000256" key="2">
    <source>
        <dbReference type="ARBA" id="ARBA00008792"/>
    </source>
</evidence>
<keyword evidence="9" id="KW-0539">Nucleus</keyword>
<evidence type="ECO:0000256" key="7">
    <source>
        <dbReference type="ARBA" id="ARBA00022840"/>
    </source>
</evidence>
<dbReference type="InterPro" id="IPR011545">
    <property type="entry name" value="DEAD/DEAH_box_helicase_dom"/>
</dbReference>
<dbReference type="Pfam" id="PF07717">
    <property type="entry name" value="OB_NTP_bind"/>
    <property type="match status" value="1"/>
</dbReference>
<dbReference type="PROSITE" id="PS00690">
    <property type="entry name" value="DEAH_ATP_HELICASE"/>
    <property type="match status" value="1"/>
</dbReference>
<comment type="caution">
    <text evidence="14">The sequence shown here is derived from an EMBL/GenBank/DDBJ whole genome shotgun (WGS) entry which is preliminary data.</text>
</comment>
<dbReference type="InterPro" id="IPR048333">
    <property type="entry name" value="HA2_WH"/>
</dbReference>
<evidence type="ECO:0000256" key="1">
    <source>
        <dbReference type="ARBA" id="ARBA00004604"/>
    </source>
</evidence>
<evidence type="ECO:0000256" key="10">
    <source>
        <dbReference type="ARBA" id="ARBA00047984"/>
    </source>
</evidence>
<comment type="subcellular location">
    <subcellularLocation>
        <location evidence="1">Nucleus</location>
        <location evidence="1">Nucleolus</location>
    </subcellularLocation>
</comment>
<dbReference type="Gene3D" id="1.20.120.1080">
    <property type="match status" value="1"/>
</dbReference>
<evidence type="ECO:0000259" key="12">
    <source>
        <dbReference type="PROSITE" id="PS51192"/>
    </source>
</evidence>
<reference evidence="14" key="1">
    <citation type="submission" date="2021-12" db="EMBL/GenBank/DDBJ databases">
        <title>Prjna785345.</title>
        <authorList>
            <person name="Rujirawat T."/>
            <person name="Krajaejun T."/>
        </authorList>
    </citation>
    <scope>NUCLEOTIDE SEQUENCE</scope>
    <source>
        <strain evidence="14">Pi057C3</strain>
    </source>
</reference>
<feature type="compositionally biased region" description="Basic residues" evidence="11">
    <location>
        <begin position="1"/>
        <end position="18"/>
    </location>
</feature>
<evidence type="ECO:0000256" key="11">
    <source>
        <dbReference type="SAM" id="MobiDB-lite"/>
    </source>
</evidence>
<feature type="compositionally biased region" description="Acidic residues" evidence="11">
    <location>
        <begin position="791"/>
        <end position="804"/>
    </location>
</feature>
<dbReference type="GO" id="GO:0005730">
    <property type="term" value="C:nucleolus"/>
    <property type="evidence" value="ECO:0007669"/>
    <property type="project" value="UniProtKB-SubCell"/>
</dbReference>
<feature type="compositionally biased region" description="Basic and acidic residues" evidence="11">
    <location>
        <begin position="365"/>
        <end position="375"/>
    </location>
</feature>
<comment type="catalytic activity">
    <reaction evidence="10">
        <text>ATP + H2O = ADP + phosphate + H(+)</text>
        <dbReference type="Rhea" id="RHEA:13065"/>
        <dbReference type="ChEBI" id="CHEBI:15377"/>
        <dbReference type="ChEBI" id="CHEBI:15378"/>
        <dbReference type="ChEBI" id="CHEBI:30616"/>
        <dbReference type="ChEBI" id="CHEBI:43474"/>
        <dbReference type="ChEBI" id="CHEBI:456216"/>
        <dbReference type="EC" id="3.6.4.13"/>
    </reaction>
</comment>
<evidence type="ECO:0000256" key="8">
    <source>
        <dbReference type="ARBA" id="ARBA00022884"/>
    </source>
</evidence>
<evidence type="ECO:0000256" key="4">
    <source>
        <dbReference type="ARBA" id="ARBA00022741"/>
    </source>
</evidence>
<name>A0AAD5LIN7_PYTIN</name>
<evidence type="ECO:0000259" key="13">
    <source>
        <dbReference type="PROSITE" id="PS51194"/>
    </source>
</evidence>
<feature type="compositionally biased region" description="Polar residues" evidence="11">
    <location>
        <begin position="336"/>
        <end position="352"/>
    </location>
</feature>
<dbReference type="InterPro" id="IPR056371">
    <property type="entry name" value="DHX37-like_C"/>
</dbReference>
<dbReference type="GO" id="GO:0005524">
    <property type="term" value="F:ATP binding"/>
    <property type="evidence" value="ECO:0007669"/>
    <property type="project" value="UniProtKB-KW"/>
</dbReference>
<keyword evidence="8" id="KW-0694">RNA-binding</keyword>
<dbReference type="EMBL" id="JAKCXM010000106">
    <property type="protein sequence ID" value="KAJ0402291.1"/>
    <property type="molecule type" value="Genomic_DNA"/>
</dbReference>
<feature type="compositionally biased region" description="Acidic residues" evidence="11">
    <location>
        <begin position="1060"/>
        <end position="1072"/>
    </location>
</feature>
<sequence length="1452" mass="162287">MAAKKRGGGAQAKAKKNSKKAERQRRELQLQQQQQQQQQQSDQEMEMEPAAPADEEEQQNEPESLSLLSEELRAELGGADGDVLVIAGSKKDRKKNADADERVTEEELLAVQKMSRSKRKKLEQLAARKIKEARREQLYKSLEATQLSSSELDLMVTSSKLGHKETLRERLKRSMNRQKAGLALTDEEKAELFQQSTVRDGGSEGEDEAMPDAAPPSDSEAESDGETNKEAPKRKKSKKHKATADAGAGATAAPAAVPAKRTSEAEAAAEAEEKGKKKRRKRTKVVTSIVPMLATKDEPKQVQEQQQQEQQQQRAPSTAEAKTTTEMTTATTTEEPSTQGPSESTAAASSQDDALARLEALRRKNEERRRQRELAKQQSSSEQFSTTSNQSIDDSARAEDAYVPQPIVLKTTEQMRALSATVQLSYKTTLVQLQRVPEIQLARMQLPVCSSEQEIMEAITDHDVVILCGETGSGKTTQVPQFLYEAGYGHPEHATCSGRIGVTQPRRVAAVSTAKRVAEELNVPFGKPAGHVGYQIRFDAEHVSDATRIKFMTDGILLKEIQQDFLLRAYSIILLDEAHERNVNTDILIGLLSRIAPLRAQMAAAEREAYELLTDQERERAPKPIHPLKLVIMSATLRVEDFTKNQRLFPKPPPVLRVDARQYPVTVHFNKRTEMTDYVDEAFKKVAKIHRKLPEGGVLVFLTGQREILQLCRQLRRAFSAKGRKAREAAKLARAEQAKQRRRLAHGEEDEEKKEEDKDGGRRRHAADRVLREHDDIEEEADLEDARVYGAEDDEEPQDYSLQSDDERERDDSEDEENADDGEEEDELAVPFMHVLPLYSLLPNDEQMRVFDEPPARHRLVVVATNVAETSLTIPGIKYVVDAGRTKERVFDLANGISSFQVQWISKASADQRAGRAGRTGPGHCYRLYSSAVYDTEFAQFSPPEILCQPIEDLVLQMKAMGIHNVLQFPFPTPPELTAIRNALETLRHLGAVGTGQDDEAITALGRVLVKFPVAARFAKMLLLAKQLGVLEYTIAIVAGLSGHTPFVNALDRRERERDQEEEDADEDEDAGDGTAKSKGGAGEIDDMEKEWREADALRRHAQWIDVDSDVLSLLRAAGAYAFSGASAQFCAENHLHEKTMQQMLKLRQQLTRIVNQLFEGDDEAFEPIELSPRMPPPDSETQVVLRQIVAAGFLDQVARRVPPGTITEGSKLERNCAYLTASGGVNEPVYIHPHSHVFTPDPAKLPPFVVYQHIQRTSRAYLKTVTAVEPSWLASVARHTPLCRHSRPLAEPSPSYNAAADEIECVVKVFYGVHKWPLPLAKVPYPQDTADESDAKDKGVDVGSRARWFAKFLLDGQVLAGLQPFAHGLREPSFALVRKRFDKKIQTLVRALEAADVSSRRALAQRWRTDPTFLREELLAWYTSETQRRVAQSWSRLVATAVQQQQQQELG</sequence>
<comment type="similarity">
    <text evidence="2">Belongs to the DEAD box helicase family. DEAH subfamily.</text>
</comment>
<dbReference type="InterPro" id="IPR003593">
    <property type="entry name" value="AAA+_ATPase"/>
</dbReference>
<dbReference type="EC" id="3.6.4.13" evidence="3"/>
<dbReference type="InterPro" id="IPR002464">
    <property type="entry name" value="DNA/RNA_helicase_DEAH_CS"/>
</dbReference>
<dbReference type="InterPro" id="IPR011709">
    <property type="entry name" value="DEAD-box_helicase_OB_fold"/>
</dbReference>
<dbReference type="CDD" id="cd18791">
    <property type="entry name" value="SF2_C_RHA"/>
    <property type="match status" value="1"/>
</dbReference>
<dbReference type="Proteomes" id="UP001209570">
    <property type="component" value="Unassembled WGS sequence"/>
</dbReference>
<feature type="region of interest" description="Disordered" evidence="11">
    <location>
        <begin position="365"/>
        <end position="397"/>
    </location>
</feature>
<evidence type="ECO:0000313" key="14">
    <source>
        <dbReference type="EMBL" id="KAJ0402291.1"/>
    </source>
</evidence>
<dbReference type="SMART" id="SM00487">
    <property type="entry name" value="DEXDc"/>
    <property type="match status" value="1"/>
</dbReference>
<dbReference type="Pfam" id="PF21010">
    <property type="entry name" value="HA2_C"/>
    <property type="match status" value="1"/>
</dbReference>
<protein>
    <recommendedName>
        <fullName evidence="3">RNA helicase</fullName>
        <ecNumber evidence="3">3.6.4.13</ecNumber>
    </recommendedName>
</protein>
<dbReference type="CDD" id="cd17982">
    <property type="entry name" value="DEXHc_DHX37"/>
    <property type="match status" value="1"/>
</dbReference>
<feature type="region of interest" description="Disordered" evidence="11">
    <location>
        <begin position="732"/>
        <end position="827"/>
    </location>
</feature>
<dbReference type="SMART" id="SM00490">
    <property type="entry name" value="HELICc"/>
    <property type="match status" value="1"/>
</dbReference>
<dbReference type="InterPro" id="IPR007502">
    <property type="entry name" value="Helicase-assoc_dom"/>
</dbReference>
<dbReference type="FunFam" id="3.40.50.300:FF:003770">
    <property type="entry name" value="ATP-dependent RNA helicase DHR1, putative"/>
    <property type="match status" value="1"/>
</dbReference>
<dbReference type="PROSITE" id="PS51192">
    <property type="entry name" value="HELICASE_ATP_BIND_1"/>
    <property type="match status" value="1"/>
</dbReference>
<feature type="compositionally biased region" description="Basic residues" evidence="11">
    <location>
        <begin position="232"/>
        <end position="241"/>
    </location>
</feature>
<feature type="compositionally biased region" description="Basic and acidic residues" evidence="11">
    <location>
        <begin position="19"/>
        <end position="28"/>
    </location>
</feature>
<organism evidence="14 15">
    <name type="scientific">Pythium insidiosum</name>
    <name type="common">Pythiosis disease agent</name>
    <dbReference type="NCBI Taxonomy" id="114742"/>
    <lineage>
        <taxon>Eukaryota</taxon>
        <taxon>Sar</taxon>
        <taxon>Stramenopiles</taxon>
        <taxon>Oomycota</taxon>
        <taxon>Peronosporomycetes</taxon>
        <taxon>Pythiales</taxon>
        <taxon>Pythiaceae</taxon>
        <taxon>Pythium</taxon>
    </lineage>
</organism>
<keyword evidence="5" id="KW-0378">Hydrolase</keyword>